<keyword evidence="4" id="KW-1185">Reference proteome</keyword>
<dbReference type="Pfam" id="PF18289">
    <property type="entry name" value="HU-CCDC81_euk_2"/>
    <property type="match status" value="1"/>
</dbReference>
<feature type="compositionally biased region" description="Low complexity" evidence="1">
    <location>
        <begin position="300"/>
        <end position="311"/>
    </location>
</feature>
<dbReference type="AlphaFoldDB" id="A0A6J0I9Z4"/>
<feature type="domain" description="CCDC81 HU" evidence="3">
    <location>
        <begin position="111"/>
        <end position="184"/>
    </location>
</feature>
<dbReference type="InterPro" id="IPR040673">
    <property type="entry name" value="CCDC81_HU_dom_2"/>
</dbReference>
<dbReference type="RefSeq" id="XP_017682759.1">
    <property type="nucleotide sequence ID" value="XM_017827270.1"/>
</dbReference>
<dbReference type="InterPro" id="IPR026295">
    <property type="entry name" value="CCD81"/>
</dbReference>
<dbReference type="PANTHER" id="PTHR14362:SF2">
    <property type="entry name" value="COILED-COIL DOMAIN-CONTAINING PROTEIN 81"/>
    <property type="match status" value="1"/>
</dbReference>
<sequence length="440" mass="47971">MAVATQDQTGNVSQAKMDFWDGMESVFMMPNITPTERRAVWNAVSRYVQRQLLQHKGIRVPTLGSFDVVHTEIPVGDRTVALQRPMFYLARNLGGVSNLMGNNTDLTGDKPLEPLKYAEVAVEASVSRRKAESCILGTTSLLYHCLAKGVSAAFVLRDVGVLLIEGRRAHMRFYPDFLEKMTGKNTQDRATTKVLQQLDLVVSRDVPVASLAKSRVLVFPEFEPAGLPLSLLRDHLRAWRDIPGGDKGKQTESLPPVGRGTEGRFPGLAMPAGSTTKADKQPWHEGDEEMKDSSGVRKLPAIPGAAAAGKKQSGTDQAKGKPTPKGQGSKQSHGEETTTQRGRAGGDGEAKDPLGREGEKKVHLGREGASKSPEPAQGLRPRPEAFWSVLKEPQKSILAGYRFEPALFVPSLHPEGPPALRSPVLKKSEVVARGLWPWME</sequence>
<organism evidence="4 5">
    <name type="scientific">Lepidothrix coronata</name>
    <name type="common">blue-crowned manakin</name>
    <dbReference type="NCBI Taxonomy" id="321398"/>
    <lineage>
        <taxon>Eukaryota</taxon>
        <taxon>Metazoa</taxon>
        <taxon>Chordata</taxon>
        <taxon>Craniata</taxon>
        <taxon>Vertebrata</taxon>
        <taxon>Euteleostomi</taxon>
        <taxon>Archelosauria</taxon>
        <taxon>Archosauria</taxon>
        <taxon>Dinosauria</taxon>
        <taxon>Saurischia</taxon>
        <taxon>Theropoda</taxon>
        <taxon>Coelurosauria</taxon>
        <taxon>Aves</taxon>
        <taxon>Neognathae</taxon>
        <taxon>Neoaves</taxon>
        <taxon>Telluraves</taxon>
        <taxon>Australaves</taxon>
        <taxon>Passeriformes</taxon>
        <taxon>Pipridae</taxon>
        <taxon>Lepidothrix</taxon>
    </lineage>
</organism>
<feature type="compositionally biased region" description="Basic and acidic residues" evidence="1">
    <location>
        <begin position="277"/>
        <end position="295"/>
    </location>
</feature>
<evidence type="ECO:0000313" key="4">
    <source>
        <dbReference type="Proteomes" id="UP000504624"/>
    </source>
</evidence>
<proteinExistence type="predicted"/>
<dbReference type="PANTHER" id="PTHR14362">
    <property type="entry name" value="COILED-COIL DOMAIN-CONTAINING PROTEIN 81"/>
    <property type="match status" value="1"/>
</dbReference>
<dbReference type="Pfam" id="PF14908">
    <property type="entry name" value="HU-CCDC81_euk_1"/>
    <property type="match status" value="1"/>
</dbReference>
<evidence type="ECO:0000313" key="5">
    <source>
        <dbReference type="RefSeq" id="XP_017682759.1"/>
    </source>
</evidence>
<dbReference type="GeneID" id="108503354"/>
<feature type="compositionally biased region" description="Basic and acidic residues" evidence="1">
    <location>
        <begin position="332"/>
        <end position="369"/>
    </location>
</feature>
<evidence type="ECO:0000259" key="3">
    <source>
        <dbReference type="Pfam" id="PF18289"/>
    </source>
</evidence>
<reference evidence="5" key="1">
    <citation type="submission" date="2025-08" db="UniProtKB">
        <authorList>
            <consortium name="RefSeq"/>
        </authorList>
    </citation>
    <scope>IDENTIFICATION</scope>
</reference>
<feature type="region of interest" description="Disordered" evidence="1">
    <location>
        <begin position="242"/>
        <end position="382"/>
    </location>
</feature>
<dbReference type="Proteomes" id="UP000504624">
    <property type="component" value="Unplaced"/>
</dbReference>
<accession>A0A6J0I9Z4</accession>
<dbReference type="OrthoDB" id="125906at2759"/>
<protein>
    <submittedName>
        <fullName evidence="5">Uncharacterized protein LOC108503354</fullName>
    </submittedName>
</protein>
<gene>
    <name evidence="5" type="primary">LOC108503354</name>
</gene>
<dbReference type="GO" id="GO:0005815">
    <property type="term" value="C:microtubule organizing center"/>
    <property type="evidence" value="ECO:0007669"/>
    <property type="project" value="TreeGrafter"/>
</dbReference>
<evidence type="ECO:0000259" key="2">
    <source>
        <dbReference type="Pfam" id="PF14908"/>
    </source>
</evidence>
<evidence type="ECO:0000256" key="1">
    <source>
        <dbReference type="SAM" id="MobiDB-lite"/>
    </source>
</evidence>
<dbReference type="InterPro" id="IPR028034">
    <property type="entry name" value="HU-CCDC81"/>
</dbReference>
<name>A0A6J0I9Z4_9PASS</name>
<feature type="domain" description="CCDC81 HU" evidence="2">
    <location>
        <begin position="28"/>
        <end position="93"/>
    </location>
</feature>